<dbReference type="STRING" id="93759.A0A1R3L3I8"/>
<dbReference type="AlphaFoldDB" id="A0A1R3L3I8"/>
<accession>A0A1R3L3I8</accession>
<evidence type="ECO:0000313" key="1">
    <source>
        <dbReference type="EMBL" id="OMP13867.1"/>
    </source>
</evidence>
<evidence type="ECO:0000313" key="2">
    <source>
        <dbReference type="Proteomes" id="UP000187203"/>
    </source>
</evidence>
<sequence>MKTIIIPLQDAIGSGQNPLSVLPSTLVEPEIITISDPDIGVSTIIIKFPSNVQTEEQEEKRKQILAAANGAFEYSGRQTSSSPTVSSLERAAE</sequence>
<comment type="caution">
    <text evidence="1">The sequence shown here is derived from an EMBL/GenBank/DDBJ whole genome shotgun (WGS) entry which is preliminary data.</text>
</comment>
<keyword evidence="2" id="KW-1185">Reference proteome</keyword>
<name>A0A1R3L3I8_9ROSI</name>
<organism evidence="1 2">
    <name type="scientific">Corchorus olitorius</name>
    <dbReference type="NCBI Taxonomy" id="93759"/>
    <lineage>
        <taxon>Eukaryota</taxon>
        <taxon>Viridiplantae</taxon>
        <taxon>Streptophyta</taxon>
        <taxon>Embryophyta</taxon>
        <taxon>Tracheophyta</taxon>
        <taxon>Spermatophyta</taxon>
        <taxon>Magnoliopsida</taxon>
        <taxon>eudicotyledons</taxon>
        <taxon>Gunneridae</taxon>
        <taxon>Pentapetalae</taxon>
        <taxon>rosids</taxon>
        <taxon>malvids</taxon>
        <taxon>Malvales</taxon>
        <taxon>Malvaceae</taxon>
        <taxon>Grewioideae</taxon>
        <taxon>Apeibeae</taxon>
        <taxon>Corchorus</taxon>
    </lineage>
</organism>
<dbReference type="Proteomes" id="UP000187203">
    <property type="component" value="Unassembled WGS sequence"/>
</dbReference>
<dbReference type="OrthoDB" id="1718923at2759"/>
<protein>
    <submittedName>
        <fullName evidence="1">Uncharacterized protein</fullName>
    </submittedName>
</protein>
<dbReference type="EMBL" id="AWUE01003015">
    <property type="protein sequence ID" value="OMP13867.1"/>
    <property type="molecule type" value="Genomic_DNA"/>
</dbReference>
<gene>
    <name evidence="1" type="ORF">COLO4_00775</name>
</gene>
<reference evidence="2" key="1">
    <citation type="submission" date="2013-09" db="EMBL/GenBank/DDBJ databases">
        <title>Corchorus olitorius genome sequencing.</title>
        <authorList>
            <person name="Alam M."/>
            <person name="Haque M.S."/>
            <person name="Islam M.S."/>
            <person name="Emdad E.M."/>
            <person name="Islam M.M."/>
            <person name="Ahmed B."/>
            <person name="Halim A."/>
            <person name="Hossen Q.M.M."/>
            <person name="Hossain M.Z."/>
            <person name="Ahmed R."/>
            <person name="Khan M.M."/>
            <person name="Islam R."/>
            <person name="Rashid M.M."/>
            <person name="Khan S.A."/>
            <person name="Rahman M.S."/>
            <person name="Alam M."/>
            <person name="Yahiya A.S."/>
            <person name="Khan M.S."/>
            <person name="Azam M.S."/>
            <person name="Haque T."/>
            <person name="Lashkar M.Z.H."/>
            <person name="Akhand A.I."/>
            <person name="Morshed G."/>
            <person name="Roy S."/>
            <person name="Uddin K.S."/>
            <person name="Rabeya T."/>
            <person name="Hossain A.S."/>
            <person name="Chowdhury A."/>
            <person name="Snigdha A.R."/>
            <person name="Mortoza M.S."/>
            <person name="Matin S.A."/>
            <person name="Hoque S.M.E."/>
            <person name="Islam M.K."/>
            <person name="Roy D.K."/>
            <person name="Haider R."/>
            <person name="Moosa M.M."/>
            <person name="Elias S.M."/>
            <person name="Hasan A.M."/>
            <person name="Jahan S."/>
            <person name="Shafiuddin M."/>
            <person name="Mahmood N."/>
            <person name="Shommy N.S."/>
        </authorList>
    </citation>
    <scope>NUCLEOTIDE SEQUENCE [LARGE SCALE GENOMIC DNA]</scope>
    <source>
        <strain evidence="2">cv. O-4</strain>
    </source>
</reference>
<proteinExistence type="predicted"/>